<evidence type="ECO:0000313" key="3">
    <source>
        <dbReference type="EMBL" id="KAK3306269.1"/>
    </source>
</evidence>
<dbReference type="GeneID" id="87887757"/>
<reference evidence="3" key="1">
    <citation type="journal article" date="2023" name="Mol. Phylogenet. Evol.">
        <title>Genome-scale phylogeny and comparative genomics of the fungal order Sordariales.</title>
        <authorList>
            <person name="Hensen N."/>
            <person name="Bonometti L."/>
            <person name="Westerberg I."/>
            <person name="Brannstrom I.O."/>
            <person name="Guillou S."/>
            <person name="Cros-Aarteil S."/>
            <person name="Calhoun S."/>
            <person name="Haridas S."/>
            <person name="Kuo A."/>
            <person name="Mondo S."/>
            <person name="Pangilinan J."/>
            <person name="Riley R."/>
            <person name="LaButti K."/>
            <person name="Andreopoulos B."/>
            <person name="Lipzen A."/>
            <person name="Chen C."/>
            <person name="Yan M."/>
            <person name="Daum C."/>
            <person name="Ng V."/>
            <person name="Clum A."/>
            <person name="Steindorff A."/>
            <person name="Ohm R.A."/>
            <person name="Martin F."/>
            <person name="Silar P."/>
            <person name="Natvig D.O."/>
            <person name="Lalanne C."/>
            <person name="Gautier V."/>
            <person name="Ament-Velasquez S.L."/>
            <person name="Kruys A."/>
            <person name="Hutchinson M.I."/>
            <person name="Powell A.J."/>
            <person name="Barry K."/>
            <person name="Miller A.N."/>
            <person name="Grigoriev I.V."/>
            <person name="Debuchy R."/>
            <person name="Gladieux P."/>
            <person name="Hiltunen Thoren M."/>
            <person name="Johannesson H."/>
        </authorList>
    </citation>
    <scope>NUCLEOTIDE SEQUENCE</scope>
    <source>
        <strain evidence="3">CBS 333.67</strain>
    </source>
</reference>
<gene>
    <name evidence="3" type="ORF">B0T15DRAFT_526803</name>
</gene>
<dbReference type="AlphaFoldDB" id="A0AAJ0GUE7"/>
<keyword evidence="2" id="KW-0732">Signal</keyword>
<organism evidence="3 4">
    <name type="scientific">Chaetomium strumarium</name>
    <dbReference type="NCBI Taxonomy" id="1170767"/>
    <lineage>
        <taxon>Eukaryota</taxon>
        <taxon>Fungi</taxon>
        <taxon>Dikarya</taxon>
        <taxon>Ascomycota</taxon>
        <taxon>Pezizomycotina</taxon>
        <taxon>Sordariomycetes</taxon>
        <taxon>Sordariomycetidae</taxon>
        <taxon>Sordariales</taxon>
        <taxon>Chaetomiaceae</taxon>
        <taxon>Chaetomium</taxon>
    </lineage>
</organism>
<evidence type="ECO:0000256" key="1">
    <source>
        <dbReference type="SAM" id="Phobius"/>
    </source>
</evidence>
<keyword evidence="1" id="KW-0812">Transmembrane</keyword>
<dbReference type="Proteomes" id="UP001273166">
    <property type="component" value="Unassembled WGS sequence"/>
</dbReference>
<comment type="caution">
    <text evidence="3">The sequence shown here is derived from an EMBL/GenBank/DDBJ whole genome shotgun (WGS) entry which is preliminary data.</text>
</comment>
<sequence length="88" mass="9702">MLLCILLASDSCFPSLASASCTLVSLKLPRYVTAWALLCHHSVACMCALNLLFRPCFLFLFSVFQCLYPVSCSLCPCLILVGYPETFP</sequence>
<feature type="signal peptide" evidence="2">
    <location>
        <begin position="1"/>
        <end position="19"/>
    </location>
</feature>
<keyword evidence="1" id="KW-1133">Transmembrane helix</keyword>
<reference evidence="3" key="2">
    <citation type="submission" date="2023-06" db="EMBL/GenBank/DDBJ databases">
        <authorList>
            <consortium name="Lawrence Berkeley National Laboratory"/>
            <person name="Mondo S.J."/>
            <person name="Hensen N."/>
            <person name="Bonometti L."/>
            <person name="Westerberg I."/>
            <person name="Brannstrom I.O."/>
            <person name="Guillou S."/>
            <person name="Cros-Aarteil S."/>
            <person name="Calhoun S."/>
            <person name="Haridas S."/>
            <person name="Kuo A."/>
            <person name="Pangilinan J."/>
            <person name="Riley R."/>
            <person name="Labutti K."/>
            <person name="Andreopoulos B."/>
            <person name="Lipzen A."/>
            <person name="Chen C."/>
            <person name="Yanf M."/>
            <person name="Daum C."/>
            <person name="Ng V."/>
            <person name="Clum A."/>
            <person name="Steindorff A."/>
            <person name="Ohm R."/>
            <person name="Martin F."/>
            <person name="Silar P."/>
            <person name="Natvig D."/>
            <person name="Lalanne C."/>
            <person name="Gautier V."/>
            <person name="Ament-Velasquez S.L."/>
            <person name="Kruys A."/>
            <person name="Hutchinson M.I."/>
            <person name="Powell A.J."/>
            <person name="Barry K."/>
            <person name="Miller A.N."/>
            <person name="Grigoriev I.V."/>
            <person name="Debuchy R."/>
            <person name="Gladieux P."/>
            <person name="Thoren M.H."/>
            <person name="Johannesson H."/>
        </authorList>
    </citation>
    <scope>NUCLEOTIDE SEQUENCE</scope>
    <source>
        <strain evidence="3">CBS 333.67</strain>
    </source>
</reference>
<feature type="transmembrane region" description="Helical" evidence="1">
    <location>
        <begin position="35"/>
        <end position="53"/>
    </location>
</feature>
<evidence type="ECO:0008006" key="5">
    <source>
        <dbReference type="Google" id="ProtNLM"/>
    </source>
</evidence>
<accession>A0AAJ0GUE7</accession>
<name>A0AAJ0GUE7_9PEZI</name>
<evidence type="ECO:0000313" key="4">
    <source>
        <dbReference type="Proteomes" id="UP001273166"/>
    </source>
</evidence>
<dbReference type="RefSeq" id="XP_062722049.1">
    <property type="nucleotide sequence ID" value="XM_062868928.1"/>
</dbReference>
<keyword evidence="1" id="KW-0472">Membrane</keyword>
<feature type="chain" id="PRO_5042506913" description="Secreted protein" evidence="2">
    <location>
        <begin position="20"/>
        <end position="88"/>
    </location>
</feature>
<keyword evidence="4" id="KW-1185">Reference proteome</keyword>
<evidence type="ECO:0000256" key="2">
    <source>
        <dbReference type="SAM" id="SignalP"/>
    </source>
</evidence>
<dbReference type="EMBL" id="JAUDZG010000003">
    <property type="protein sequence ID" value="KAK3306269.1"/>
    <property type="molecule type" value="Genomic_DNA"/>
</dbReference>
<proteinExistence type="predicted"/>
<feature type="transmembrane region" description="Helical" evidence="1">
    <location>
        <begin position="58"/>
        <end position="83"/>
    </location>
</feature>
<protein>
    <recommendedName>
        <fullName evidence="5">Secreted protein</fullName>
    </recommendedName>
</protein>